<evidence type="ECO:0000313" key="2">
    <source>
        <dbReference type="EMBL" id="EEQ11060.1"/>
    </source>
</evidence>
<dbReference type="SUPFAM" id="SSF53300">
    <property type="entry name" value="vWA-like"/>
    <property type="match status" value="1"/>
</dbReference>
<name>A0ABM9YAY5_YERMW</name>
<dbReference type="Gene3D" id="3.40.50.410">
    <property type="entry name" value="von Willebrand factor, type A domain"/>
    <property type="match status" value="1"/>
</dbReference>
<sequence length="536" mass="60409">MDIMYRIFMLKNRSILRKYGLLSLFIKNDKGAILLPFVIFLPIFIGLLFLSFEISQFLQKKAKLSDAIEQATLALTVENNDIPDANQSQKNRDLVTHYATAYLPSEKFSTPIIDISNNKGHLLYKAETTMSYPAQFLANSPLANTKISIADSGAARKDVAVGPSELTDVVFVVDYSSSMINPFHGTYGSRSKIDELRDIFYKLNGNILKNDNINTIGFIPFSWGIKKIVGTGQQSKTYCHFPYAPIKHKSTGDYLRQYTASNLKQFLAPENFNYVDNIEYGELSNRNNRVNYLKIKDEISHSKSNLANEFMIKTHYINKYYIISNILTSNIDYDKTINLMSKKYKSIDIPIDDVLDGNICLSSSTTYSLEFNKVSDESITESLATEPVGLTLVSSGILAANNLFKEANDKNKKLMIVLSDGEDSDNTTTFDKDGNLIAVDDYIKNDEDRKPFRITKNLIDKGMCEAIAANKIRMVFIAIGYTPVNDAYSPTYIDWEKCVGKDNFYLAKDAHELEADLQQALGGENIRDVGRNTPKH</sequence>
<keyword evidence="1" id="KW-0812">Transmembrane</keyword>
<keyword evidence="3" id="KW-1185">Reference proteome</keyword>
<gene>
    <name evidence="2" type="ORF">ymoll0001_34010</name>
</gene>
<dbReference type="Proteomes" id="UP000003027">
    <property type="component" value="Unassembled WGS sequence"/>
</dbReference>
<proteinExistence type="predicted"/>
<reference evidence="2" key="1">
    <citation type="submission" date="2008-12" db="EMBL/GenBank/DDBJ databases">
        <title>Annotation of the Yersinia mollaretii ATCC 43969 genome.</title>
        <authorList>
            <person name="Read T.D."/>
            <person name="Akmal A."/>
            <person name="Bishop-Lilly K."/>
            <person name="Chen P.E."/>
            <person name="Cook C."/>
            <person name="Kiley M.P."/>
            <person name="Lentz S."/>
            <person name="Mateczun A."/>
            <person name="Nagarajan N."/>
            <person name="Nolan N."/>
            <person name="Osborne B.I."/>
            <person name="Pop M."/>
            <person name="Sozhamannan S."/>
            <person name="Stewart A.C."/>
            <person name="Sulakvelidze A."/>
            <person name="Thomason B."/>
            <person name="Willner K."/>
            <person name="Zwick M.E."/>
        </authorList>
    </citation>
    <scope>NUCLEOTIDE SEQUENCE [LARGE SCALE GENOMIC DNA]</scope>
    <source>
        <strain evidence="2">ATCC 43969</strain>
    </source>
</reference>
<organism evidence="2 3">
    <name type="scientific">Yersinia mollaretii (strain ATCC 43969 / DSM 18520 / CIP 103324 / CNY 7263 / WAIP 204)</name>
    <dbReference type="NCBI Taxonomy" id="349967"/>
    <lineage>
        <taxon>Bacteria</taxon>
        <taxon>Pseudomonadati</taxon>
        <taxon>Pseudomonadota</taxon>
        <taxon>Gammaproteobacteria</taxon>
        <taxon>Enterobacterales</taxon>
        <taxon>Yersiniaceae</taxon>
        <taxon>Yersinia</taxon>
    </lineage>
</organism>
<comment type="caution">
    <text evidence="2">The sequence shown here is derived from an EMBL/GenBank/DDBJ whole genome shotgun (WGS) entry which is preliminary data.</text>
</comment>
<evidence type="ECO:0000256" key="1">
    <source>
        <dbReference type="SAM" id="Phobius"/>
    </source>
</evidence>
<keyword evidence="1" id="KW-0472">Membrane</keyword>
<evidence type="ECO:0000313" key="3">
    <source>
        <dbReference type="Proteomes" id="UP000003027"/>
    </source>
</evidence>
<dbReference type="InterPro" id="IPR036465">
    <property type="entry name" value="vWFA_dom_sf"/>
</dbReference>
<dbReference type="EMBL" id="AALD02000012">
    <property type="protein sequence ID" value="EEQ11060.1"/>
    <property type="molecule type" value="Genomic_DNA"/>
</dbReference>
<keyword evidence="1" id="KW-1133">Transmembrane helix</keyword>
<feature type="transmembrane region" description="Helical" evidence="1">
    <location>
        <begin position="32"/>
        <end position="52"/>
    </location>
</feature>
<accession>A0ABM9YAY5</accession>
<protein>
    <submittedName>
        <fullName evidence="2">Flp pilus assembly protein TadG</fullName>
    </submittedName>
</protein>